<gene>
    <name evidence="1" type="ORF">PUN28_013694</name>
</gene>
<protein>
    <submittedName>
        <fullName evidence="1">Uncharacterized protein</fullName>
    </submittedName>
</protein>
<proteinExistence type="predicted"/>
<organism evidence="1 2">
    <name type="scientific">Cardiocondyla obscurior</name>
    <dbReference type="NCBI Taxonomy" id="286306"/>
    <lineage>
        <taxon>Eukaryota</taxon>
        <taxon>Metazoa</taxon>
        <taxon>Ecdysozoa</taxon>
        <taxon>Arthropoda</taxon>
        <taxon>Hexapoda</taxon>
        <taxon>Insecta</taxon>
        <taxon>Pterygota</taxon>
        <taxon>Neoptera</taxon>
        <taxon>Endopterygota</taxon>
        <taxon>Hymenoptera</taxon>
        <taxon>Apocrita</taxon>
        <taxon>Aculeata</taxon>
        <taxon>Formicoidea</taxon>
        <taxon>Formicidae</taxon>
        <taxon>Myrmicinae</taxon>
        <taxon>Cardiocondyla</taxon>
    </lineage>
</organism>
<keyword evidence="2" id="KW-1185">Reference proteome</keyword>
<dbReference type="Proteomes" id="UP001430953">
    <property type="component" value="Unassembled WGS sequence"/>
</dbReference>
<sequence length="186" mass="20781">MSNSVGDQAQFPTSNSEGSEDWIGLAGRRFRLCVARTVKQPPTQMFAPVPRELPANCQLRGFVDSSPFVYNVVYAIRREAIPADNACITIYGLNRIPYAVFVTMSYVRLGRKTVFRGIATTLASFKMTSKGCLQWNKKVKGKLSSRSCQPREKAAERLACIVHISKAEVSFCRQRISVLARIPVIF</sequence>
<name>A0AAW2F6N2_9HYME</name>
<dbReference type="EMBL" id="JADYXP020000014">
    <property type="protein sequence ID" value="KAL0110219.1"/>
    <property type="molecule type" value="Genomic_DNA"/>
</dbReference>
<evidence type="ECO:0000313" key="2">
    <source>
        <dbReference type="Proteomes" id="UP001430953"/>
    </source>
</evidence>
<reference evidence="1 2" key="1">
    <citation type="submission" date="2023-03" db="EMBL/GenBank/DDBJ databases">
        <title>High recombination rates correlate with genetic variation in Cardiocondyla obscurior ants.</title>
        <authorList>
            <person name="Errbii M."/>
        </authorList>
    </citation>
    <scope>NUCLEOTIDE SEQUENCE [LARGE SCALE GENOMIC DNA]</scope>
    <source>
        <strain evidence="1">Alpha-2009</strain>
        <tissue evidence="1">Whole body</tissue>
    </source>
</reference>
<evidence type="ECO:0000313" key="1">
    <source>
        <dbReference type="EMBL" id="KAL0110219.1"/>
    </source>
</evidence>
<comment type="caution">
    <text evidence="1">The sequence shown here is derived from an EMBL/GenBank/DDBJ whole genome shotgun (WGS) entry which is preliminary data.</text>
</comment>
<accession>A0AAW2F6N2</accession>
<dbReference type="AlphaFoldDB" id="A0AAW2F6N2"/>